<feature type="coiled-coil region" evidence="8">
    <location>
        <begin position="185"/>
        <end position="226"/>
    </location>
</feature>
<evidence type="ECO:0000313" key="9">
    <source>
        <dbReference type="Proteomes" id="UP000248484"/>
    </source>
</evidence>
<dbReference type="Proteomes" id="UP000248484">
    <property type="component" value="Chromosome 4"/>
</dbReference>
<keyword evidence="4" id="KW-0963">Cytoplasm</keyword>
<evidence type="ECO:0000313" key="10">
    <source>
        <dbReference type="RefSeq" id="XP_054940469.1"/>
    </source>
</evidence>
<evidence type="ECO:0000256" key="2">
    <source>
        <dbReference type="ARBA" id="ARBA00004138"/>
    </source>
</evidence>
<dbReference type="GeneID" id="102982448"/>
<protein>
    <submittedName>
        <fullName evidence="10">Protein BCAP isoform X4</fullName>
    </submittedName>
</protein>
<evidence type="ECO:0000256" key="3">
    <source>
        <dbReference type="ARBA" id="ARBA00009316"/>
    </source>
</evidence>
<evidence type="ECO:0000256" key="1">
    <source>
        <dbReference type="ARBA" id="ARBA00004114"/>
    </source>
</evidence>
<feature type="coiled-coil region" evidence="8">
    <location>
        <begin position="447"/>
        <end position="584"/>
    </location>
</feature>
<dbReference type="GO" id="GO:1902018">
    <property type="term" value="P:negative regulation of cilium assembly"/>
    <property type="evidence" value="ECO:0007669"/>
    <property type="project" value="TreeGrafter"/>
</dbReference>
<reference evidence="10" key="1">
    <citation type="submission" date="2025-08" db="UniProtKB">
        <authorList>
            <consortium name="RefSeq"/>
        </authorList>
    </citation>
    <scope>IDENTIFICATION</scope>
    <source>
        <tissue evidence="10">Muscle</tissue>
    </source>
</reference>
<comment type="subcellular location">
    <subcellularLocation>
        <location evidence="2">Cell projection</location>
        <location evidence="2">Cilium</location>
    </subcellularLocation>
    <subcellularLocation>
        <location evidence="1">Cytoplasm</location>
        <location evidence="1">Cytoskeleton</location>
        <location evidence="1">Microtubule organizing center</location>
        <location evidence="1">Centrosome</location>
        <location evidence="1">Centriole</location>
    </subcellularLocation>
</comment>
<dbReference type="InterPro" id="IPR026099">
    <property type="entry name" value="Odf2-rel"/>
</dbReference>
<dbReference type="GO" id="GO:0005814">
    <property type="term" value="C:centriole"/>
    <property type="evidence" value="ECO:0007669"/>
    <property type="project" value="UniProtKB-SubCell"/>
</dbReference>
<evidence type="ECO:0000256" key="5">
    <source>
        <dbReference type="ARBA" id="ARBA00023054"/>
    </source>
</evidence>
<feature type="coiled-coil region" evidence="8">
    <location>
        <begin position="252"/>
        <end position="409"/>
    </location>
</feature>
<proteinExistence type="inferred from homology"/>
<evidence type="ECO:0000256" key="7">
    <source>
        <dbReference type="ARBA" id="ARBA00023273"/>
    </source>
</evidence>
<dbReference type="GO" id="GO:0036064">
    <property type="term" value="C:ciliary basal body"/>
    <property type="evidence" value="ECO:0007669"/>
    <property type="project" value="TreeGrafter"/>
</dbReference>
<keyword evidence="7" id="KW-0966">Cell projection</keyword>
<keyword evidence="9" id="KW-1185">Reference proteome</keyword>
<keyword evidence="6" id="KW-0206">Cytoskeleton</keyword>
<evidence type="ECO:0000256" key="6">
    <source>
        <dbReference type="ARBA" id="ARBA00023212"/>
    </source>
</evidence>
<dbReference type="PANTHER" id="PTHR23162:SF7">
    <property type="entry name" value="PROTEIN BCAP"/>
    <property type="match status" value="1"/>
</dbReference>
<comment type="similarity">
    <text evidence="3">Belongs to the ODF2 family.</text>
</comment>
<evidence type="ECO:0000256" key="4">
    <source>
        <dbReference type="ARBA" id="ARBA00022490"/>
    </source>
</evidence>
<dbReference type="GO" id="GO:0005813">
    <property type="term" value="C:centrosome"/>
    <property type="evidence" value="ECO:0007669"/>
    <property type="project" value="TreeGrafter"/>
</dbReference>
<gene>
    <name evidence="10" type="primary">ODF2L</name>
</gene>
<keyword evidence="5 8" id="KW-0175">Coiled coil</keyword>
<dbReference type="PANTHER" id="PTHR23162">
    <property type="entry name" value="OUTER DENSE FIBER OF SPERM TAILS 2"/>
    <property type="match status" value="1"/>
</dbReference>
<dbReference type="AlphaFoldDB" id="A0A9W2WMM4"/>
<dbReference type="RefSeq" id="XP_054940469.1">
    <property type="nucleotide sequence ID" value="XM_055084494.1"/>
</dbReference>
<evidence type="ECO:0000256" key="8">
    <source>
        <dbReference type="SAM" id="Coils"/>
    </source>
</evidence>
<accession>A0A9W2WMM4</accession>
<name>A0A9W2WMM4_PHYMC</name>
<sequence length="590" mass="68673">MEKPANDGSHSEELFSHFKSIPEKEHLPRHASESHLSCLKQDILNEKTKLEATFKEAELAACSVELLLPLFKDTIEEISFENTDLSASNLKISKQKEILRKELDTFKHLKQTLEHLLRKTEHQQRGDSLSNLLEKLADNESENTNLKTKVLEKETYIQELSCLFQNEKANALKASRFSQSVKVVHERLQFQIHKKEAENDKLKEHIKSLETKISEWNLQLKKSTHEAVMMKESSRQKAIALKKASKIYKQRIKHFTGDVENLTSQIREQEAKLSETVSASNAWKSHYEKIVIEKTELEVQIETMKKQVINLLEDLKKMEDHGKNSCEEILRKLHSIEYENETLNLENTKLKTTLAALKGEIASVENELLELQEVEKQQKTLIEAYKTQIQKLQEAAEMVESRCENLLQENNLITKTKNKKLKKVDENHDLPTKLSLEEENYLIQLKCENLKQKLEQMDAENKELEKKLANQEGCLKHTNLEFKEKSAEYRALARQLEAALEEGRQKVSEETEKMSSRERALQIKILDLETELRKKNEEQNQLVCKMNSKAQHQKVCLKEIQHSLEKSENQNESIKNYLQFLKTSYVTMFG</sequence>
<dbReference type="CTD" id="57489"/>
<organism evidence="9 10">
    <name type="scientific">Physeter macrocephalus</name>
    <name type="common">Sperm whale</name>
    <name type="synonym">Physeter catodon</name>
    <dbReference type="NCBI Taxonomy" id="9755"/>
    <lineage>
        <taxon>Eukaryota</taxon>
        <taxon>Metazoa</taxon>
        <taxon>Chordata</taxon>
        <taxon>Craniata</taxon>
        <taxon>Vertebrata</taxon>
        <taxon>Euteleostomi</taxon>
        <taxon>Mammalia</taxon>
        <taxon>Eutheria</taxon>
        <taxon>Laurasiatheria</taxon>
        <taxon>Artiodactyla</taxon>
        <taxon>Whippomorpha</taxon>
        <taxon>Cetacea</taxon>
        <taxon>Odontoceti</taxon>
        <taxon>Physeteridae</taxon>
        <taxon>Physeter</taxon>
    </lineage>
</organism>